<gene>
    <name evidence="1" type="ORF">CFRA_02830</name>
</gene>
<dbReference type="GO" id="GO:0004658">
    <property type="term" value="F:propionyl-CoA carboxylase activity"/>
    <property type="evidence" value="ECO:0007669"/>
    <property type="project" value="InterPro"/>
</dbReference>
<accession>A0A1L7CRB1</accession>
<dbReference type="OrthoDB" id="4411387at2"/>
<dbReference type="Proteomes" id="UP000185434">
    <property type="component" value="Chromosome"/>
</dbReference>
<keyword evidence="2" id="KW-1185">Reference proteome</keyword>
<dbReference type="EMBL" id="CP009247">
    <property type="protein sequence ID" value="APT88383.1"/>
    <property type="molecule type" value="Genomic_DNA"/>
</dbReference>
<organism evidence="1 2">
    <name type="scientific">Corynebacterium frankenforstense DSM 45800</name>
    <dbReference type="NCBI Taxonomy" id="1437875"/>
    <lineage>
        <taxon>Bacteria</taxon>
        <taxon>Bacillati</taxon>
        <taxon>Actinomycetota</taxon>
        <taxon>Actinomycetes</taxon>
        <taxon>Mycobacteriales</taxon>
        <taxon>Corynebacteriaceae</taxon>
        <taxon>Corynebacterium</taxon>
    </lineage>
</organism>
<dbReference type="Pfam" id="PF13822">
    <property type="entry name" value="ACC_epsilon"/>
    <property type="match status" value="1"/>
</dbReference>
<proteinExistence type="predicted"/>
<dbReference type="KEGG" id="cfk:CFRA_02830"/>
<evidence type="ECO:0008006" key="3">
    <source>
        <dbReference type="Google" id="ProtNLM"/>
    </source>
</evidence>
<evidence type="ECO:0000313" key="1">
    <source>
        <dbReference type="EMBL" id="APT88383.1"/>
    </source>
</evidence>
<protein>
    <recommendedName>
        <fullName evidence="3">Acyl-CoA carboxylase subunit epsilon</fullName>
    </recommendedName>
</protein>
<reference evidence="1 2" key="1">
    <citation type="submission" date="2014-08" db="EMBL/GenBank/DDBJ databases">
        <title>Complete genome sequence of Corynebacterium frankenforstense ST18(T) (=DSM 45800(T)), isolated from raw cow milk.</title>
        <authorList>
            <person name="Ruckert C."/>
            <person name="Albersmeier A."/>
            <person name="Winkler A."/>
            <person name="Lipski A."/>
            <person name="Kalinowski J."/>
        </authorList>
    </citation>
    <scope>NUCLEOTIDE SEQUENCE [LARGE SCALE GENOMIC DNA]</scope>
    <source>
        <strain evidence="1 2">ST18</strain>
    </source>
</reference>
<dbReference type="AlphaFoldDB" id="A0A1L7CRB1"/>
<evidence type="ECO:0000313" key="2">
    <source>
        <dbReference type="Proteomes" id="UP000185434"/>
    </source>
</evidence>
<dbReference type="RefSeq" id="WP_075663362.1">
    <property type="nucleotide sequence ID" value="NZ_CP009247.1"/>
</dbReference>
<dbReference type="STRING" id="1437875.CFRA_02830"/>
<sequence>MTTAQPMFTVLSGHPDDVEVAALDKVLHDVARRSSGPQERERNDWGRASARRLHVAGFNPAAFRTLTYR</sequence>
<name>A0A1L7CRB1_9CORY</name>
<dbReference type="GO" id="GO:0003989">
    <property type="term" value="F:acetyl-CoA carboxylase activity"/>
    <property type="evidence" value="ECO:0007669"/>
    <property type="project" value="InterPro"/>
</dbReference>
<dbReference type="InterPro" id="IPR032716">
    <property type="entry name" value="ACC_epsilon"/>
</dbReference>